<proteinExistence type="predicted"/>
<dbReference type="Proteomes" id="UP001152300">
    <property type="component" value="Unassembled WGS sequence"/>
</dbReference>
<dbReference type="AlphaFoldDB" id="A0A9X0AEE2"/>
<evidence type="ECO:0000313" key="3">
    <source>
        <dbReference type="EMBL" id="KAJ8061311.1"/>
    </source>
</evidence>
<feature type="region of interest" description="Disordered" evidence="1">
    <location>
        <begin position="41"/>
        <end position="67"/>
    </location>
</feature>
<evidence type="ECO:0000256" key="1">
    <source>
        <dbReference type="SAM" id="MobiDB-lite"/>
    </source>
</evidence>
<keyword evidence="2" id="KW-0812">Transmembrane</keyword>
<accession>A0A9X0AEE2</accession>
<name>A0A9X0AEE2_9HELO</name>
<evidence type="ECO:0000313" key="4">
    <source>
        <dbReference type="Proteomes" id="UP001152300"/>
    </source>
</evidence>
<feature type="transmembrane region" description="Helical" evidence="2">
    <location>
        <begin position="73"/>
        <end position="96"/>
    </location>
</feature>
<feature type="compositionally biased region" description="Polar residues" evidence="1">
    <location>
        <begin position="41"/>
        <end position="53"/>
    </location>
</feature>
<comment type="caution">
    <text evidence="3">The sequence shown here is derived from an EMBL/GenBank/DDBJ whole genome shotgun (WGS) entry which is preliminary data.</text>
</comment>
<evidence type="ECO:0000256" key="2">
    <source>
        <dbReference type="SAM" id="Phobius"/>
    </source>
</evidence>
<gene>
    <name evidence="3" type="ORF">OCU04_010374</name>
</gene>
<keyword evidence="2" id="KW-1133">Transmembrane helix</keyword>
<keyword evidence="2" id="KW-0472">Membrane</keyword>
<protein>
    <submittedName>
        <fullName evidence="3">Uncharacterized protein</fullName>
    </submittedName>
</protein>
<dbReference type="EMBL" id="JAPEIS010000012">
    <property type="protein sequence ID" value="KAJ8061311.1"/>
    <property type="molecule type" value="Genomic_DNA"/>
</dbReference>
<reference evidence="3" key="1">
    <citation type="submission" date="2022-11" db="EMBL/GenBank/DDBJ databases">
        <title>Genome Resource of Sclerotinia nivalis Strain SnTB1, a Plant Pathogen Isolated from American Ginseng.</title>
        <authorList>
            <person name="Fan S."/>
        </authorList>
    </citation>
    <scope>NUCLEOTIDE SEQUENCE</scope>
    <source>
        <strain evidence="3">SnTB1</strain>
    </source>
</reference>
<organism evidence="3 4">
    <name type="scientific">Sclerotinia nivalis</name>
    <dbReference type="NCBI Taxonomy" id="352851"/>
    <lineage>
        <taxon>Eukaryota</taxon>
        <taxon>Fungi</taxon>
        <taxon>Dikarya</taxon>
        <taxon>Ascomycota</taxon>
        <taxon>Pezizomycotina</taxon>
        <taxon>Leotiomycetes</taxon>
        <taxon>Helotiales</taxon>
        <taxon>Sclerotiniaceae</taxon>
        <taxon>Sclerotinia</taxon>
    </lineage>
</organism>
<sequence>MNWGTMISISLYFCCWLPDFDIRFPYPLNVSGVVYSQNATPPTHRNTIHNPQSKRIDRPGAPNKGKKFRDSRCLASMISSLLVNIRCAIGCLTALLQNMR</sequence>
<keyword evidence="4" id="KW-1185">Reference proteome</keyword>